<reference evidence="3" key="2">
    <citation type="submission" date="2020-10" db="UniProtKB">
        <authorList>
            <consortium name="WormBaseParasite"/>
        </authorList>
    </citation>
    <scope>IDENTIFICATION</scope>
</reference>
<dbReference type="AlphaFoldDB" id="A0A7E4VGN4"/>
<evidence type="ECO:0000256" key="1">
    <source>
        <dbReference type="SAM" id="MobiDB-lite"/>
    </source>
</evidence>
<dbReference type="Proteomes" id="UP000492821">
    <property type="component" value="Unassembled WGS sequence"/>
</dbReference>
<evidence type="ECO:0000313" key="3">
    <source>
        <dbReference type="WBParaSite" id="Pan_g20162.t1"/>
    </source>
</evidence>
<protein>
    <submittedName>
        <fullName evidence="3">Uncharacterized protein</fullName>
    </submittedName>
</protein>
<proteinExistence type="predicted"/>
<reference evidence="2" key="1">
    <citation type="journal article" date="2013" name="Genetics">
        <title>The draft genome and transcriptome of Panagrellus redivivus are shaped by the harsh demands of a free-living lifestyle.</title>
        <authorList>
            <person name="Srinivasan J."/>
            <person name="Dillman A.R."/>
            <person name="Macchietto M.G."/>
            <person name="Heikkinen L."/>
            <person name="Lakso M."/>
            <person name="Fracchia K.M."/>
            <person name="Antoshechkin I."/>
            <person name="Mortazavi A."/>
            <person name="Wong G."/>
            <person name="Sternberg P.W."/>
        </authorList>
    </citation>
    <scope>NUCLEOTIDE SEQUENCE [LARGE SCALE GENOMIC DNA]</scope>
    <source>
        <strain evidence="2">MT8872</strain>
    </source>
</reference>
<organism evidence="2 3">
    <name type="scientific">Panagrellus redivivus</name>
    <name type="common">Microworm</name>
    <dbReference type="NCBI Taxonomy" id="6233"/>
    <lineage>
        <taxon>Eukaryota</taxon>
        <taxon>Metazoa</taxon>
        <taxon>Ecdysozoa</taxon>
        <taxon>Nematoda</taxon>
        <taxon>Chromadorea</taxon>
        <taxon>Rhabditida</taxon>
        <taxon>Tylenchina</taxon>
        <taxon>Panagrolaimomorpha</taxon>
        <taxon>Panagrolaimoidea</taxon>
        <taxon>Panagrolaimidae</taxon>
        <taxon>Panagrellus</taxon>
    </lineage>
</organism>
<accession>A0A7E4VGN4</accession>
<name>A0A7E4VGN4_PANRE</name>
<evidence type="ECO:0000313" key="2">
    <source>
        <dbReference type="Proteomes" id="UP000492821"/>
    </source>
</evidence>
<dbReference type="WBParaSite" id="Pan_g20162.t1">
    <property type="protein sequence ID" value="Pan_g20162.t1"/>
    <property type="gene ID" value="Pan_g20162"/>
</dbReference>
<sequence length="102" mass="11043">MNKFQNIKSKVESVPLIVSHPDASVPSADAIPEATAYDEKPLPDPSESPKTVTEVISDDGYTRRIIHLAGSANQEVQVFGDNSNATMRRTPNSLSVEAHNVL</sequence>
<feature type="region of interest" description="Disordered" evidence="1">
    <location>
        <begin position="21"/>
        <end position="52"/>
    </location>
</feature>
<keyword evidence="2" id="KW-1185">Reference proteome</keyword>